<gene>
    <name evidence="2" type="ORF">C9J18_21420</name>
    <name evidence="1" type="ORF">CTM96_21435</name>
</gene>
<organism evidence="2 4">
    <name type="scientific">Photobacterium phosphoreum</name>
    <dbReference type="NCBI Taxonomy" id="659"/>
    <lineage>
        <taxon>Bacteria</taxon>
        <taxon>Pseudomonadati</taxon>
        <taxon>Pseudomonadota</taxon>
        <taxon>Gammaproteobacteria</taxon>
        <taxon>Vibrionales</taxon>
        <taxon>Vibrionaceae</taxon>
        <taxon>Photobacterium</taxon>
    </lineage>
</organism>
<evidence type="ECO:0000313" key="3">
    <source>
        <dbReference type="Proteomes" id="UP000241405"/>
    </source>
</evidence>
<reference evidence="3 4" key="1">
    <citation type="submission" date="2018-03" db="EMBL/GenBank/DDBJ databases">
        <title>Whole genome sequencing of Histamine producing bacteria.</title>
        <authorList>
            <person name="Butler K."/>
        </authorList>
    </citation>
    <scope>NUCLEOTIDE SEQUENCE [LARGE SCALE GENOMIC DNA]</scope>
    <source>
        <strain evidence="2 4">FS-6.1</strain>
        <strain evidence="1 3">FS-6.2</strain>
    </source>
</reference>
<dbReference type="EMBL" id="PYMO01000043">
    <property type="protein sequence ID" value="PSU19257.1"/>
    <property type="molecule type" value="Genomic_DNA"/>
</dbReference>
<evidence type="ECO:0000313" key="2">
    <source>
        <dbReference type="EMBL" id="PSU45918.1"/>
    </source>
</evidence>
<proteinExistence type="predicted"/>
<name>A0A2T3JAQ3_PHOPO</name>
<comment type="caution">
    <text evidence="2">The sequence shown here is derived from an EMBL/GenBank/DDBJ whole genome shotgun (WGS) entry which is preliminary data.</text>
</comment>
<sequence>MNGIFYTNTQTNIPGWVNDLHEGQPLGYAYETDSHFVHIYGKNYGFNVISVGLTAIEGKNGTLNDWVSRVFGAKDIQPLQLNIGDSVENIWRPSLFYSQDIHDALKVSPFEQRSAEQALRVLIEKLDELLLYIEPDQNGLRAYGHKSRELLILACTEVENLWTSIFKNSGIPPQNNRMYTTQDYVKLLPKACLNEFEITFKNYDGLRKFVPFSQWNVAQPTQSLNWYDAYNKTKHDRNASFNEATLENVLDAISANIAMFCAKFSPFGLINDNNALSSLINQHFQISLNGSNPSTYYIPKIALPADTRTDLLIYDCYKQKHNVAWNILPLVL</sequence>
<dbReference type="Proteomes" id="UP000241405">
    <property type="component" value="Unassembled WGS sequence"/>
</dbReference>
<evidence type="ECO:0000313" key="1">
    <source>
        <dbReference type="EMBL" id="PSU19257.1"/>
    </source>
</evidence>
<accession>A0A2T3JAQ3</accession>
<dbReference type="RefSeq" id="WP_107191983.1">
    <property type="nucleotide sequence ID" value="NZ_PYMN01000059.1"/>
</dbReference>
<keyword evidence="3" id="KW-1185">Reference proteome</keyword>
<dbReference type="AlphaFoldDB" id="A0A2T3JAQ3"/>
<dbReference type="EMBL" id="PYMP01000038">
    <property type="protein sequence ID" value="PSU45918.1"/>
    <property type="molecule type" value="Genomic_DNA"/>
</dbReference>
<dbReference type="Proteomes" id="UP000241618">
    <property type="component" value="Unassembled WGS sequence"/>
</dbReference>
<evidence type="ECO:0000313" key="4">
    <source>
        <dbReference type="Proteomes" id="UP000241618"/>
    </source>
</evidence>
<protein>
    <submittedName>
        <fullName evidence="2">Uncharacterized protein</fullName>
    </submittedName>
</protein>